<evidence type="ECO:0000313" key="2">
    <source>
        <dbReference type="Proteomes" id="UP000254879"/>
    </source>
</evidence>
<gene>
    <name evidence="1" type="ORF">NCTC10815_00645</name>
</gene>
<protein>
    <submittedName>
        <fullName evidence="1">Uncharacterized protein</fullName>
    </submittedName>
</protein>
<dbReference type="Proteomes" id="UP000254879">
    <property type="component" value="Unassembled WGS sequence"/>
</dbReference>
<dbReference type="EMBL" id="UGPG01000001">
    <property type="protein sequence ID" value="STY43353.1"/>
    <property type="molecule type" value="Genomic_DNA"/>
</dbReference>
<dbReference type="AlphaFoldDB" id="A0A378MCU7"/>
<evidence type="ECO:0000313" key="1">
    <source>
        <dbReference type="EMBL" id="STY43353.1"/>
    </source>
</evidence>
<proteinExistence type="predicted"/>
<accession>A0A378MCU7</accession>
<name>A0A378MCU7_LISGR</name>
<organism evidence="1 2">
    <name type="scientific">Listeria grayi</name>
    <name type="common">Listeria murrayi</name>
    <dbReference type="NCBI Taxonomy" id="1641"/>
    <lineage>
        <taxon>Bacteria</taxon>
        <taxon>Bacillati</taxon>
        <taxon>Bacillota</taxon>
        <taxon>Bacilli</taxon>
        <taxon>Bacillales</taxon>
        <taxon>Listeriaceae</taxon>
        <taxon>Listeria</taxon>
    </lineage>
</organism>
<sequence length="104" mass="11985">MNYLEDLELAYQLGDQNPEVIPILERVIAAADVYQDIEVGVEARDLMIEATVYNGQMKKALQAFAWLIKNMKKKAHLYPRMIFYGNTNGSRATLAGFWRFLKNK</sequence>
<reference evidence="1 2" key="1">
    <citation type="submission" date="2018-06" db="EMBL/GenBank/DDBJ databases">
        <authorList>
            <consortium name="Pathogen Informatics"/>
            <person name="Doyle S."/>
        </authorList>
    </citation>
    <scope>NUCLEOTIDE SEQUENCE [LARGE SCALE GENOMIC DNA]</scope>
    <source>
        <strain evidence="2">NCTC 10815</strain>
    </source>
</reference>
<dbReference type="RefSeq" id="WP_115345631.1">
    <property type="nucleotide sequence ID" value="NZ_UGPG01000001.1"/>
</dbReference>